<dbReference type="GO" id="GO:0005886">
    <property type="term" value="C:plasma membrane"/>
    <property type="evidence" value="ECO:0007669"/>
    <property type="project" value="UniProtKB-SubCell"/>
</dbReference>
<evidence type="ECO:0000313" key="11">
    <source>
        <dbReference type="Proteomes" id="UP000266178"/>
    </source>
</evidence>
<dbReference type="RefSeq" id="WP_119356604.1">
    <property type="nucleotide sequence ID" value="NZ_BJXM01000003.1"/>
</dbReference>
<dbReference type="EMBL" id="QWLB01000011">
    <property type="protein sequence ID" value="RIH92976.1"/>
    <property type="molecule type" value="Genomic_DNA"/>
</dbReference>
<evidence type="ECO:0000256" key="2">
    <source>
        <dbReference type="ARBA" id="ARBA00022448"/>
    </source>
</evidence>
<feature type="domain" description="ABC transmembrane type-1" evidence="9">
    <location>
        <begin position="312"/>
        <end position="497"/>
    </location>
</feature>
<evidence type="ECO:0000256" key="8">
    <source>
        <dbReference type="RuleBase" id="RU363032"/>
    </source>
</evidence>
<evidence type="ECO:0000256" key="3">
    <source>
        <dbReference type="ARBA" id="ARBA00022475"/>
    </source>
</evidence>
<feature type="transmembrane region" description="Helical" evidence="8">
    <location>
        <begin position="373"/>
        <end position="394"/>
    </location>
</feature>
<dbReference type="Gene3D" id="1.10.3720.10">
    <property type="entry name" value="MetI-like"/>
    <property type="match status" value="2"/>
</dbReference>
<dbReference type="AlphaFoldDB" id="A0A399FBB2"/>
<accession>A0A399FBB2</accession>
<feature type="transmembrane region" description="Helical" evidence="8">
    <location>
        <begin position="51"/>
        <end position="73"/>
    </location>
</feature>
<keyword evidence="7 8" id="KW-0472">Membrane</keyword>
<reference evidence="10 11" key="1">
    <citation type="submission" date="2018-08" db="EMBL/GenBank/DDBJ databases">
        <title>Meiothermus granaticius genome AF-68 sequencing project.</title>
        <authorList>
            <person name="Da Costa M.S."/>
            <person name="Albuquerque L."/>
            <person name="Raposo P."/>
            <person name="Froufe H.J.C."/>
            <person name="Barroso C.S."/>
            <person name="Egas C."/>
        </authorList>
    </citation>
    <scope>NUCLEOTIDE SEQUENCE [LARGE SCALE GENOMIC DNA]</scope>
    <source>
        <strain evidence="10 11">AF-68</strain>
    </source>
</reference>
<evidence type="ECO:0000256" key="6">
    <source>
        <dbReference type="ARBA" id="ARBA00022989"/>
    </source>
</evidence>
<dbReference type="PANTHER" id="PTHR43357:SF4">
    <property type="entry name" value="INNER MEMBRANE ABC TRANSPORTER PERMEASE PROTEIN YDCV"/>
    <property type="match status" value="1"/>
</dbReference>
<dbReference type="PANTHER" id="PTHR43357">
    <property type="entry name" value="INNER MEMBRANE ABC TRANSPORTER PERMEASE PROTEIN YDCV"/>
    <property type="match status" value="1"/>
</dbReference>
<evidence type="ECO:0000256" key="4">
    <source>
        <dbReference type="ARBA" id="ARBA00022519"/>
    </source>
</evidence>
<protein>
    <submittedName>
        <fullName evidence="10">Molybdenum transport system permease protein ModB</fullName>
    </submittedName>
</protein>
<organism evidence="10 11">
    <name type="scientific">Meiothermus granaticius NBRC 107808</name>
    <dbReference type="NCBI Taxonomy" id="1227551"/>
    <lineage>
        <taxon>Bacteria</taxon>
        <taxon>Thermotogati</taxon>
        <taxon>Deinococcota</taxon>
        <taxon>Deinococci</taxon>
        <taxon>Thermales</taxon>
        <taxon>Thermaceae</taxon>
        <taxon>Meiothermus</taxon>
    </lineage>
</organism>
<feature type="transmembrane region" description="Helical" evidence="8">
    <location>
        <begin position="121"/>
        <end position="142"/>
    </location>
</feature>
<evidence type="ECO:0000256" key="7">
    <source>
        <dbReference type="ARBA" id="ARBA00023136"/>
    </source>
</evidence>
<feature type="transmembrane region" description="Helical" evidence="8">
    <location>
        <begin position="310"/>
        <end position="335"/>
    </location>
</feature>
<evidence type="ECO:0000313" key="10">
    <source>
        <dbReference type="EMBL" id="RIH92976.1"/>
    </source>
</evidence>
<evidence type="ECO:0000256" key="5">
    <source>
        <dbReference type="ARBA" id="ARBA00022692"/>
    </source>
</evidence>
<name>A0A399FBB2_9DEIN</name>
<dbReference type="PROSITE" id="PS50928">
    <property type="entry name" value="ABC_TM1"/>
    <property type="match status" value="2"/>
</dbReference>
<keyword evidence="4" id="KW-0997">Cell inner membrane</keyword>
<evidence type="ECO:0000259" key="9">
    <source>
        <dbReference type="PROSITE" id="PS50928"/>
    </source>
</evidence>
<feature type="transmembrane region" description="Helical" evidence="8">
    <location>
        <begin position="479"/>
        <end position="498"/>
    </location>
</feature>
<comment type="similarity">
    <text evidence="8">Belongs to the binding-protein-dependent transport system permease family.</text>
</comment>
<dbReference type="InterPro" id="IPR035906">
    <property type="entry name" value="MetI-like_sf"/>
</dbReference>
<comment type="caution">
    <text evidence="10">The sequence shown here is derived from an EMBL/GenBank/DDBJ whole genome shotgun (WGS) entry which is preliminary data.</text>
</comment>
<feature type="transmembrane region" description="Helical" evidence="8">
    <location>
        <begin position="221"/>
        <end position="242"/>
    </location>
</feature>
<feature type="domain" description="ABC transmembrane type-1" evidence="9">
    <location>
        <begin position="47"/>
        <end position="239"/>
    </location>
</feature>
<evidence type="ECO:0000256" key="1">
    <source>
        <dbReference type="ARBA" id="ARBA00004429"/>
    </source>
</evidence>
<proteinExistence type="inferred from homology"/>
<dbReference type="Proteomes" id="UP000266178">
    <property type="component" value="Unassembled WGS sequence"/>
</dbReference>
<comment type="subcellular location">
    <subcellularLocation>
        <location evidence="1">Cell inner membrane</location>
        <topology evidence="1">Multi-pass membrane protein</topology>
    </subcellularLocation>
    <subcellularLocation>
        <location evidence="8">Cell membrane</location>
        <topology evidence="8">Multi-pass membrane protein</topology>
    </subcellularLocation>
</comment>
<dbReference type="Pfam" id="PF00528">
    <property type="entry name" value="BPD_transp_1"/>
    <property type="match status" value="2"/>
</dbReference>
<keyword evidence="2 8" id="KW-0813">Transport</keyword>
<dbReference type="InterPro" id="IPR000515">
    <property type="entry name" value="MetI-like"/>
</dbReference>
<dbReference type="OrthoDB" id="9804629at2"/>
<keyword evidence="3" id="KW-1003">Cell membrane</keyword>
<feature type="transmembrane region" description="Helical" evidence="8">
    <location>
        <begin position="163"/>
        <end position="187"/>
    </location>
</feature>
<keyword evidence="6 8" id="KW-1133">Transmembrane helix</keyword>
<feature type="transmembrane region" description="Helical" evidence="8">
    <location>
        <begin position="80"/>
        <end position="101"/>
    </location>
</feature>
<keyword evidence="5 8" id="KW-0812">Transmembrane</keyword>
<dbReference type="SUPFAM" id="SSF161098">
    <property type="entry name" value="MetI-like"/>
    <property type="match status" value="2"/>
</dbReference>
<keyword evidence="11" id="KW-1185">Reference proteome</keyword>
<sequence>MSRWLLALPVLAFLGWALLYPLGRILALGLGEGIGATFSNPYYWGRLGWSLVYGLGSSLLCILLALPLAYAFRYRFPGRAFLLTASTVPFVLPTVVVAIGFLSLVGPRGVLGVNLYGTPGILFWASVLYNLGLVLRPLVALLPGLEPPLAAARTLGATPLRAYWRVGVPLLMPGLLSGGSLVFLYSFTSFGVPLLLGGIRWGTLEVETYTALAYRLAFPQATALVLMQLAVSLPVLLLYLRLQERFALQVGTFGPPRPVSARGAWALTGGLGMVFLLLYSPLLSLFFRALQYPGAWESVWHSTDFTPAGLALGHTLAFAGLALLMGVPLAGLYAYAVWRGNRFLDGLGLLPLLVSPVAVGLGYLLAYPGLRGSLFLLIAAYALLSYPLLARAWLPSLRAMPKSLLEAARVLGATPWRRFWRVEWPLVQPGFRGGLALALAAVMGEFGATLVLQRPEWTTLSLAIYERLGRPGQAPFGEALVLAALLCLVGSGLFLGIARRKED</sequence>
<feature type="transmembrane region" description="Helical" evidence="8">
    <location>
        <begin position="347"/>
        <end position="367"/>
    </location>
</feature>
<feature type="transmembrane region" description="Helical" evidence="8">
    <location>
        <begin position="434"/>
        <end position="452"/>
    </location>
</feature>
<feature type="transmembrane region" description="Helical" evidence="8">
    <location>
        <begin position="263"/>
        <end position="290"/>
    </location>
</feature>
<gene>
    <name evidence="10" type="primary">modB_1</name>
    <name evidence="10" type="ORF">Mgrana_01099</name>
</gene>
<dbReference type="GO" id="GO:0055085">
    <property type="term" value="P:transmembrane transport"/>
    <property type="evidence" value="ECO:0007669"/>
    <property type="project" value="InterPro"/>
</dbReference>
<dbReference type="CDD" id="cd06261">
    <property type="entry name" value="TM_PBP2"/>
    <property type="match status" value="2"/>
</dbReference>